<gene>
    <name evidence="1" type="ORF">CJD_1348</name>
</gene>
<organism evidence="1 2">
    <name type="scientific">Clostridium perfringens D str. JGS1721</name>
    <dbReference type="NCBI Taxonomy" id="488537"/>
    <lineage>
        <taxon>Bacteria</taxon>
        <taxon>Bacillati</taxon>
        <taxon>Bacillota</taxon>
        <taxon>Clostridia</taxon>
        <taxon>Eubacteriales</taxon>
        <taxon>Clostridiaceae</taxon>
        <taxon>Clostridium</taxon>
    </lineage>
</organism>
<accession>B1V2L7</accession>
<evidence type="ECO:0000313" key="2">
    <source>
        <dbReference type="Proteomes" id="UP000003188"/>
    </source>
</evidence>
<dbReference type="AlphaFoldDB" id="B1V2L7"/>
<name>B1V2L7_CLOPF</name>
<sequence>MLDELLKEAEELVLDEGKSYKEMILIINEKSKRLEFQNKNKKTKE</sequence>
<proteinExistence type="predicted"/>
<protein>
    <submittedName>
        <fullName evidence="1">Uncharacterized protein</fullName>
    </submittedName>
</protein>
<dbReference type="Proteomes" id="UP000003188">
    <property type="component" value="Unassembled WGS sequence"/>
</dbReference>
<evidence type="ECO:0000313" key="1">
    <source>
        <dbReference type="EMBL" id="EDT71892.1"/>
    </source>
</evidence>
<reference evidence="1 2" key="1">
    <citation type="submission" date="2008-03" db="EMBL/GenBank/DDBJ databases">
        <authorList>
            <person name="Paulsen I."/>
            <person name="Sebastian Y."/>
        </authorList>
    </citation>
    <scope>NUCLEOTIDE SEQUENCE [LARGE SCALE GENOMIC DNA]</scope>
    <source>
        <strain evidence="2">D str. JGS1721</strain>
    </source>
</reference>
<dbReference type="EMBL" id="ABOO01000015">
    <property type="protein sequence ID" value="EDT71892.1"/>
    <property type="molecule type" value="Genomic_DNA"/>
</dbReference>
<comment type="caution">
    <text evidence="1">The sequence shown here is derived from an EMBL/GenBank/DDBJ whole genome shotgun (WGS) entry which is preliminary data.</text>
</comment>